<dbReference type="RefSeq" id="WP_220208444.1">
    <property type="nucleotide sequence ID" value="NZ_BNJK01000002.1"/>
</dbReference>
<dbReference type="Gene3D" id="3.90.176.10">
    <property type="entry name" value="Toxin ADP-ribosyltransferase, Chain A, domain 1"/>
    <property type="match status" value="1"/>
</dbReference>
<reference evidence="3" key="1">
    <citation type="submission" date="2020-10" db="EMBL/GenBank/DDBJ databases">
        <title>Taxonomic study of unclassified bacteria belonging to the class Ktedonobacteria.</title>
        <authorList>
            <person name="Yabe S."/>
            <person name="Wang C.M."/>
            <person name="Zheng Y."/>
            <person name="Sakai Y."/>
            <person name="Cavaletti L."/>
            <person name="Monciardini P."/>
            <person name="Donadio S."/>
        </authorList>
    </citation>
    <scope>NUCLEOTIDE SEQUENCE</scope>
    <source>
        <strain evidence="3">ID150040</strain>
    </source>
</reference>
<dbReference type="InterPro" id="IPR003540">
    <property type="entry name" value="ADP-ribosyltransferase"/>
</dbReference>
<organism evidence="3 4">
    <name type="scientific">Reticulibacter mediterranei</name>
    <dbReference type="NCBI Taxonomy" id="2778369"/>
    <lineage>
        <taxon>Bacteria</taxon>
        <taxon>Bacillati</taxon>
        <taxon>Chloroflexota</taxon>
        <taxon>Ktedonobacteria</taxon>
        <taxon>Ktedonobacterales</taxon>
        <taxon>Reticulibacteraceae</taxon>
        <taxon>Reticulibacter</taxon>
    </lineage>
</organism>
<dbReference type="Pfam" id="PF03496">
    <property type="entry name" value="ADPrib_exo_Tox"/>
    <property type="match status" value="1"/>
</dbReference>
<dbReference type="AlphaFoldDB" id="A0A8J3IVR1"/>
<dbReference type="Proteomes" id="UP000597444">
    <property type="component" value="Unassembled WGS sequence"/>
</dbReference>
<dbReference type="SUPFAM" id="SSF56399">
    <property type="entry name" value="ADP-ribosylation"/>
    <property type="match status" value="1"/>
</dbReference>
<sequence>MPGSKKGLDSKTDSPPPKEIPSDAPQKSSDQLNLFQEFGLHEQERKRQEWSKWLKMEVIERKLWKSPLSPNEQEVFNQYVDARMRISSEYQKAIPGQFERISNYQGLENASPEEIAAIEYHSSMKWGHMAAFARADAKKMREEMAKGKTFDEVFDPALEQVGNTARIARELMDDPELFEEVASHVEHMDNVTRRMKLPEQVIAKTDLSEEEFGTFLFNERGERQDINTIQPGEQRGLLWVDPWFVATSLRHGHIYTSVYGPDAKTVRMYITLPKDSSGAYIRDASRNPSEDEATLPLKTITQLDRIIHIDKSELTAEERKRLQFIPTYVVQATRVEGEWRF</sequence>
<gene>
    <name evidence="3" type="ORF">KSF_077100</name>
</gene>
<feature type="region of interest" description="Disordered" evidence="1">
    <location>
        <begin position="1"/>
        <end position="34"/>
    </location>
</feature>
<comment type="caution">
    <text evidence="3">The sequence shown here is derived from an EMBL/GenBank/DDBJ whole genome shotgun (WGS) entry which is preliminary data.</text>
</comment>
<evidence type="ECO:0000313" key="4">
    <source>
        <dbReference type="Proteomes" id="UP000597444"/>
    </source>
</evidence>
<protein>
    <recommendedName>
        <fullName evidence="2">ADP ribosyltransferase domain-containing protein</fullName>
    </recommendedName>
</protein>
<feature type="compositionally biased region" description="Basic and acidic residues" evidence="1">
    <location>
        <begin position="1"/>
        <end position="12"/>
    </location>
</feature>
<feature type="compositionally biased region" description="Polar residues" evidence="1">
    <location>
        <begin position="25"/>
        <end position="34"/>
    </location>
</feature>
<evidence type="ECO:0000313" key="3">
    <source>
        <dbReference type="EMBL" id="GHO97662.1"/>
    </source>
</evidence>
<evidence type="ECO:0000259" key="2">
    <source>
        <dbReference type="Pfam" id="PF03496"/>
    </source>
</evidence>
<proteinExistence type="predicted"/>
<evidence type="ECO:0000256" key="1">
    <source>
        <dbReference type="SAM" id="MobiDB-lite"/>
    </source>
</evidence>
<dbReference type="EMBL" id="BNJK01000002">
    <property type="protein sequence ID" value="GHO97662.1"/>
    <property type="molecule type" value="Genomic_DNA"/>
</dbReference>
<accession>A0A8J3IVR1</accession>
<keyword evidence="4" id="KW-1185">Reference proteome</keyword>
<name>A0A8J3IVR1_9CHLR</name>
<feature type="domain" description="ADP ribosyltransferase" evidence="2">
    <location>
        <begin position="179"/>
        <end position="308"/>
    </location>
</feature>
<dbReference type="GO" id="GO:0005576">
    <property type="term" value="C:extracellular region"/>
    <property type="evidence" value="ECO:0007669"/>
    <property type="project" value="InterPro"/>
</dbReference>